<evidence type="ECO:0000313" key="3">
    <source>
        <dbReference type="Proteomes" id="UP000240010"/>
    </source>
</evidence>
<dbReference type="Gene3D" id="3.40.50.2300">
    <property type="match status" value="1"/>
</dbReference>
<dbReference type="GO" id="GO:0000160">
    <property type="term" value="P:phosphorelay signal transduction system"/>
    <property type="evidence" value="ECO:0007669"/>
    <property type="project" value="InterPro"/>
</dbReference>
<dbReference type="EMBL" id="PTIZ01000001">
    <property type="protein sequence ID" value="PPK78261.1"/>
    <property type="molecule type" value="Genomic_DNA"/>
</dbReference>
<accession>A0A2S6HLM9</accession>
<organism evidence="2 3">
    <name type="scientific">Methylobacter tundripaludum</name>
    <dbReference type="NCBI Taxonomy" id="173365"/>
    <lineage>
        <taxon>Bacteria</taxon>
        <taxon>Pseudomonadati</taxon>
        <taxon>Pseudomonadota</taxon>
        <taxon>Gammaproteobacteria</taxon>
        <taxon>Methylococcales</taxon>
        <taxon>Methylococcaceae</taxon>
        <taxon>Methylobacter</taxon>
    </lineage>
</organism>
<comment type="caution">
    <text evidence="2">The sequence shown here is derived from an EMBL/GenBank/DDBJ whole genome shotgun (WGS) entry which is preliminary data.</text>
</comment>
<dbReference type="SUPFAM" id="SSF52172">
    <property type="entry name" value="CheY-like"/>
    <property type="match status" value="1"/>
</dbReference>
<dbReference type="InterPro" id="IPR001789">
    <property type="entry name" value="Sig_transdc_resp-reg_receiver"/>
</dbReference>
<feature type="domain" description="Response regulatory" evidence="1">
    <location>
        <begin position="5"/>
        <end position="70"/>
    </location>
</feature>
<dbReference type="Proteomes" id="UP000240010">
    <property type="component" value="Unassembled WGS sequence"/>
</dbReference>
<evidence type="ECO:0000313" key="2">
    <source>
        <dbReference type="EMBL" id="PPK78261.1"/>
    </source>
</evidence>
<evidence type="ECO:0000259" key="1">
    <source>
        <dbReference type="Pfam" id="PF00072"/>
    </source>
</evidence>
<dbReference type="InterPro" id="IPR011006">
    <property type="entry name" value="CheY-like_superfamily"/>
</dbReference>
<reference evidence="2 3" key="1">
    <citation type="submission" date="2018-02" db="EMBL/GenBank/DDBJ databases">
        <title>Subsurface microbial communities from deep shales in Ohio and West Virginia, USA.</title>
        <authorList>
            <person name="Wrighton K."/>
        </authorList>
    </citation>
    <scope>NUCLEOTIDE SEQUENCE [LARGE SCALE GENOMIC DNA]</scope>
    <source>
        <strain evidence="2 3">OWC-DMM</strain>
    </source>
</reference>
<sequence length="150" mass="16950">MTKKILLVEDDLPKLTQITEAVSANGIELTIAKSINEAIRKLDESVFDCVLLDMSLPTFNEGANVSSSGRQQDFGGRQILTYMWELEINTRVMLVTQLPGFKNEGGNEVKLKDLDTTLTNDFPGLYMGFTYFHHSTDAWAKRLKDFLEKI</sequence>
<dbReference type="AlphaFoldDB" id="A0A2S6HLM9"/>
<protein>
    <submittedName>
        <fullName evidence="2">Response regulator receiver protein</fullName>
    </submittedName>
</protein>
<proteinExistence type="predicted"/>
<dbReference type="RefSeq" id="WP_104427597.1">
    <property type="nucleotide sequence ID" value="NZ_PTIZ01000001.1"/>
</dbReference>
<dbReference type="Pfam" id="PF00072">
    <property type="entry name" value="Response_reg"/>
    <property type="match status" value="1"/>
</dbReference>
<gene>
    <name evidence="2" type="ORF">B0F87_101643</name>
</gene>
<name>A0A2S6HLM9_9GAMM</name>